<feature type="chain" id="PRO_5017740720" description="Integral membrane protein DUF2282" evidence="1">
    <location>
        <begin position="33"/>
        <end position="85"/>
    </location>
</feature>
<dbReference type="EMBL" id="QUMO01000002">
    <property type="protein sequence ID" value="REF87666.1"/>
    <property type="molecule type" value="Genomic_DNA"/>
</dbReference>
<evidence type="ECO:0000256" key="1">
    <source>
        <dbReference type="SAM" id="SignalP"/>
    </source>
</evidence>
<reference evidence="2 3" key="1">
    <citation type="submission" date="2018-08" db="EMBL/GenBank/DDBJ databases">
        <title>Genomic Encyclopedia of Type Strains, Phase IV (KMG-IV): sequencing the most valuable type-strain genomes for metagenomic binning, comparative biology and taxonomic classification.</title>
        <authorList>
            <person name="Goeker M."/>
        </authorList>
    </citation>
    <scope>NUCLEOTIDE SEQUENCE [LARGE SCALE GENOMIC DNA]</scope>
    <source>
        <strain evidence="2 3">BW863</strain>
    </source>
</reference>
<evidence type="ECO:0008006" key="4">
    <source>
        <dbReference type="Google" id="ProtNLM"/>
    </source>
</evidence>
<keyword evidence="3" id="KW-1185">Reference proteome</keyword>
<dbReference type="Proteomes" id="UP000256900">
    <property type="component" value="Unassembled WGS sequence"/>
</dbReference>
<gene>
    <name evidence="2" type="ORF">DES32_1293</name>
</gene>
<name>A0A3D9Z8R3_9HYPH</name>
<protein>
    <recommendedName>
        <fullName evidence="4">Integral membrane protein DUF2282</fullName>
    </recommendedName>
</protein>
<evidence type="ECO:0000313" key="2">
    <source>
        <dbReference type="EMBL" id="REF87666.1"/>
    </source>
</evidence>
<dbReference type="AlphaFoldDB" id="A0A3D9Z8R3"/>
<sequence>MKMTFVSGGSIAAAAVALAIAGTTVAPSSAVAAGKVHCLGVNSCKGHSDCHTANNACKGQNSCKGQGFLLEKSKHACLKLGGKIG</sequence>
<proteinExistence type="predicted"/>
<comment type="caution">
    <text evidence="2">The sequence shown here is derived from an EMBL/GenBank/DDBJ whole genome shotgun (WGS) entry which is preliminary data.</text>
</comment>
<evidence type="ECO:0000313" key="3">
    <source>
        <dbReference type="Proteomes" id="UP000256900"/>
    </source>
</evidence>
<organism evidence="2 3">
    <name type="scientific">Methylovirgula ligni</name>
    <dbReference type="NCBI Taxonomy" id="569860"/>
    <lineage>
        <taxon>Bacteria</taxon>
        <taxon>Pseudomonadati</taxon>
        <taxon>Pseudomonadota</taxon>
        <taxon>Alphaproteobacteria</taxon>
        <taxon>Hyphomicrobiales</taxon>
        <taxon>Beijerinckiaceae</taxon>
        <taxon>Methylovirgula</taxon>
    </lineage>
</organism>
<dbReference type="OrthoDB" id="5616300at2"/>
<keyword evidence="1" id="KW-0732">Signal</keyword>
<accession>A0A3D9Z8R3</accession>
<feature type="signal peptide" evidence="1">
    <location>
        <begin position="1"/>
        <end position="32"/>
    </location>
</feature>